<dbReference type="Proteomes" id="UP000188276">
    <property type="component" value="Unassembled WGS sequence"/>
</dbReference>
<proteinExistence type="predicted"/>
<dbReference type="EMBL" id="FULE01000047">
    <property type="protein sequence ID" value="SJN59192.1"/>
    <property type="molecule type" value="Genomic_DNA"/>
</dbReference>
<protein>
    <recommendedName>
        <fullName evidence="3">Glutamine amidotransferase domain-containing protein</fullName>
    </recommendedName>
</protein>
<evidence type="ECO:0000313" key="2">
    <source>
        <dbReference type="Proteomes" id="UP000188276"/>
    </source>
</evidence>
<name>A0A1R4LRH0_VIBR1</name>
<keyword evidence="2" id="KW-1185">Reference proteome</keyword>
<dbReference type="RefSeq" id="WP_077337166.1">
    <property type="nucleotide sequence ID" value="NZ_FULE01000047.1"/>
</dbReference>
<evidence type="ECO:0008006" key="3">
    <source>
        <dbReference type="Google" id="ProtNLM"/>
    </source>
</evidence>
<dbReference type="STRING" id="1123498.VR7878_03280"/>
<sequence>MMKAKPAQRVAFFQLDESPASVAHYLQPYSCNLIARLKLDHESVWFVDLNREIVTFEQLQRVSCIVFAGLWPFKSHQIERHTIRCLISQILHLGIPVFFIGSTERFLFEALGYESFMPTSRFGLNMAQPSDMSDRLLTSQDLSWRWVVNDLVVTELAADTVVLERDLNGIPMLICHAEHIYSSAAALGVTWYEMASWLYAYPQYLQGNEAIIECHWSDDVGLTFIQHFIQRWSVSENTCIHA</sequence>
<gene>
    <name evidence="1" type="ORF">VR7878_03280</name>
</gene>
<dbReference type="AlphaFoldDB" id="A0A1R4LRH0"/>
<evidence type="ECO:0000313" key="1">
    <source>
        <dbReference type="EMBL" id="SJN59192.1"/>
    </source>
</evidence>
<organism evidence="1 2">
    <name type="scientific">Vibrio ruber (strain DSM 16370 / JCM 11486 / BCRC 17186 / CECT 7878 / LMG 23124 / VR1)</name>
    <dbReference type="NCBI Taxonomy" id="1123498"/>
    <lineage>
        <taxon>Bacteria</taxon>
        <taxon>Pseudomonadati</taxon>
        <taxon>Pseudomonadota</taxon>
        <taxon>Gammaproteobacteria</taxon>
        <taxon>Vibrionales</taxon>
        <taxon>Vibrionaceae</taxon>
        <taxon>Vibrio</taxon>
    </lineage>
</organism>
<reference evidence="2" key="1">
    <citation type="submission" date="2017-02" db="EMBL/GenBank/DDBJ databases">
        <authorList>
            <person name="Rodrigo-Torres L."/>
            <person name="Arahal R.D."/>
            <person name="Lucena T."/>
        </authorList>
    </citation>
    <scope>NUCLEOTIDE SEQUENCE [LARGE SCALE GENOMIC DNA]</scope>
    <source>
        <strain evidence="2">CECT 7878</strain>
    </source>
</reference>
<dbReference type="OrthoDB" id="252909at2"/>
<accession>A0A1R4LRH0</accession>